<dbReference type="SUPFAM" id="SSF55550">
    <property type="entry name" value="SH2 domain"/>
    <property type="match status" value="2"/>
</dbReference>
<dbReference type="GO" id="GO:0031491">
    <property type="term" value="F:nucleosome binding"/>
    <property type="evidence" value="ECO:0007669"/>
    <property type="project" value="TreeGrafter"/>
</dbReference>
<dbReference type="FunFam" id="1.10.3500.10:FF:000004">
    <property type="entry name" value="Transcription elongation factor spt6"/>
    <property type="match status" value="1"/>
</dbReference>
<dbReference type="GO" id="GO:0140673">
    <property type="term" value="P:transcription elongation-coupled chromatin remodeling"/>
    <property type="evidence" value="ECO:0007669"/>
    <property type="project" value="InterPro"/>
</dbReference>
<dbReference type="FunFam" id="3.30.505.10:FF:000050">
    <property type="entry name" value="Transcription elongation factor spt6"/>
    <property type="match status" value="1"/>
</dbReference>
<dbReference type="FunFam" id="2.40.50.140:FF:000288">
    <property type="entry name" value="Transcription elongation factor SPT6"/>
    <property type="match status" value="1"/>
</dbReference>
<evidence type="ECO:0000256" key="2">
    <source>
        <dbReference type="ARBA" id="ARBA00009253"/>
    </source>
</evidence>
<feature type="region of interest" description="Disordered" evidence="6">
    <location>
        <begin position="1803"/>
        <end position="1987"/>
    </location>
</feature>
<feature type="region of interest" description="Disordered" evidence="6">
    <location>
        <begin position="1704"/>
        <end position="1743"/>
    </location>
</feature>
<keyword evidence="4" id="KW-0539">Nucleus</keyword>
<sequence length="2106" mass="237190">MAGRAVLSDDEEDEIEVDEEDQRPSRRGRNERDDGDDDDDEEEEDEGEDEYEKDGFIVDDADEEEEEEGEEEEQNDERRKKKKKKKRESEDFMLDEDDYMLLQDNNITGISRPKLGNKFKRLKKAGRESEMDDRSGFSDDDGTGKKRTGKERVEYSLFGGDAPVEDDIIDEEEQQADEDGEFGEEDDEMAGFIVDEEEMDEHGQFVRKKKVKRKVPRQAAGVSSSALQEAHDIFGDVDELLERRKIELEREAANSGELRGKRLEDEFEPFILAEKYMTTKDEQIKENDVPERMQLSEELTGYPPTDDVMIEEESVWIHNQLTGDGCVSFFSNEHTNKNIDQKDIASVLSMLHGNKFEIPFIAMYRKDNCPSLLEEEDQYYDDLDKEEDHKEKPRPPTTRFHKLLWAVQTLDRKWLLLQKRKVALELYYEKRFDDEKRRIDDVTRQELNIQLYNSIITALKDAKSEKEVEDVDAKFNLHFPPGEVEEEGQFKRPKRKSLYSICHKAGLWEVANQFGRSAEQLGHHLTLTKIPEAGELDSGKDSPEEVAANFTCAMFETPQDVLRGARHMAAVEIGCEPIVKKHIRSIFMNKAVVSTSPTPEGNTIIDPYHPLSGAQWLREKPLNKFVDAQWLLIQKGEEDKLLKVTIKLPEDAKKELMSEARENYLSDCVSKSAQLWDEQRKMILDDAFLNFLLPSMEKEARSLLTVKAKNWLHMEYGQQLWNKVTVAPWKKKDADKKDADIDLDDESELRVMACCWGPGKPATTFVMLDSSGELVDVLYAGSISNRSQGVAEQQRKKNDQQRLLKFMMDHQPHVVCVGASNYNCRQLKDDIYEVIFKIVEDHPRDVNPHMENFSIVYGDESVPRLYENSRISSDQLPGQSGIVKRAVALGRYLQNPLAMIATLCGPGKEILSWKLHALEHFLTPDEKYEVVEQVMVDATNQIGFDVNLAASHEWHFSTLQFVAGLGPRKASALQKDLVREGSIFSRKELVKPLGRKVFMNASGFLRVRRSGAAAASAQIIDLLEDTRIHPESYVLAKNLAKVVYLEMMQQEAHEIDDDEQEMAIEHIKGSGTLKGLQMDHYITSVPEEFRKMFTLKDIKRELLGGFGDWRTAYAEPSPDEEFWMLSGETEDTISEGRIVQVTVRNIQESKIICTFDSGLKAIVMADNYSDEGFDPESSQLHEGDVLTGKIRNVNKNRFMVYLTCKASELRRRPFSKGDRDPYYHEEAMILQTQEDKARKQKELAKKHFKPRMIVHPHFQNLTAEEAMQFLSDKEPGEKVIRPSSRGPSFLTLTLKIFDDVYAHKEITEGGKDHKDITSLLRLGKTLTIDNETFEDLDEVIDRYVDPLVGNLKSMLSYRKFRKGLKNEVDEMLRAEKAENPMRIVYCFGISHEHPGTFILSYIRSTNPHHEYVGLYPKGFRFRKRDFDNIDRLVSYFQKNIDKPPPDAGPSMRNVAAMVPMKNTAWGSGDGGANDGWRGDGNNDRDRPFPGRSGQINTHLEGGLIQGMALAVVAEDVGVAEVISAMMTMPVAGVVMVAAAVGDGQITSAAVEVDGAQVAVVALPGGLVLAEDLAAVSLDGVERVVTPNAVLVAVVVAGEQLLPVPTLVVGAEVAGEQLLPVPTLGVEAEVAGGEQLLEAPRTTQDGAAPKRRSRHRMAEAAGGPAVLKESPAVHPESPSHRPFSRLAHQPLRRLPPAFLPSCDSSRPLLPELPSSASASLETSRRQPNPAAEPAGAGESLAPRMDQRKALFRAKLRETKEKQQRRIDPSLVRYNEYDQPICRVCNITLKSEALWPAHQVSRKHHEAKAAAASKASAGAGSRGSNAKQEQPAEPQKEKSSTLPSNFFDNQGNKRHSDDTGSEGRSVRREVSVIQPKIKEASTNKPTVKVDQMAKKGSQTSTNVKGVLPGNFFDYAEDDEAPAPKELTSTSGNTASSNHMQVKGVPDGFFDQNKNSNGTQLSEPSSLSKEEKSAETAQVKGSLPEGFFDNKDADLRARGIQPQKVDMNDAYKEFEKEIQEDLQEVDDRLEEEEIDAAAEREEYLSLEQQEYRQRVDMLKKQLIESKAARTAKANSKPVGMDMESSSDSSSDEEDDNTDFAVDWRAQHLK</sequence>
<dbReference type="Pfam" id="PF14632">
    <property type="entry name" value="SPT6_acidic"/>
    <property type="match status" value="1"/>
</dbReference>
<comment type="similarity">
    <text evidence="2">Belongs to the SPT6 family.</text>
</comment>
<dbReference type="SUPFAM" id="SSF50249">
    <property type="entry name" value="Nucleic acid-binding proteins"/>
    <property type="match status" value="1"/>
</dbReference>
<dbReference type="GO" id="GO:0034728">
    <property type="term" value="P:nucleosome organization"/>
    <property type="evidence" value="ECO:0007669"/>
    <property type="project" value="TreeGrafter"/>
</dbReference>
<feature type="compositionally biased region" description="Polar residues" evidence="6">
    <location>
        <begin position="1924"/>
        <end position="1937"/>
    </location>
</feature>
<dbReference type="SMART" id="SM00732">
    <property type="entry name" value="YqgFc"/>
    <property type="match status" value="1"/>
</dbReference>
<feature type="domain" description="S1 motif" evidence="7">
    <location>
        <begin position="1136"/>
        <end position="1205"/>
    </location>
</feature>
<dbReference type="FunFam" id="3.30.505.10:FF:000047">
    <property type="entry name" value="Transcription elongation factor spt6"/>
    <property type="match status" value="1"/>
</dbReference>
<dbReference type="InterPro" id="IPR049540">
    <property type="entry name" value="Spt6-like_S1"/>
</dbReference>
<comment type="subcellular location">
    <subcellularLocation>
        <location evidence="1">Nucleus</location>
    </subcellularLocation>
</comment>
<dbReference type="Proteomes" id="UP000324897">
    <property type="component" value="Chromosome 7"/>
</dbReference>
<dbReference type="InterPro" id="IPR028083">
    <property type="entry name" value="Spt6_acidic_N_dom"/>
</dbReference>
<dbReference type="Gene3D" id="1.10.3500.10">
    <property type="entry name" value="Tex N-terminal region-like"/>
    <property type="match status" value="1"/>
</dbReference>
<feature type="compositionally biased region" description="Basic and acidic residues" evidence="6">
    <location>
        <begin position="1862"/>
        <end position="1879"/>
    </location>
</feature>
<proteinExistence type="inferred from homology"/>
<feature type="compositionally biased region" description="Acidic residues" evidence="6">
    <location>
        <begin position="163"/>
        <end position="184"/>
    </location>
</feature>
<dbReference type="EMBL" id="RWGY01000029">
    <property type="protein sequence ID" value="TVU20016.1"/>
    <property type="molecule type" value="Genomic_DNA"/>
</dbReference>
<dbReference type="InterPro" id="IPR035420">
    <property type="entry name" value="Spt6_SH2"/>
</dbReference>
<feature type="region of interest" description="Disordered" evidence="6">
    <location>
        <begin position="1"/>
        <end position="96"/>
    </location>
</feature>
<dbReference type="Pfam" id="PF21710">
    <property type="entry name" value="Spt6_S1"/>
    <property type="match status" value="1"/>
</dbReference>
<dbReference type="InterPro" id="IPR012340">
    <property type="entry name" value="NA-bd_OB-fold"/>
</dbReference>
<evidence type="ECO:0000259" key="7">
    <source>
        <dbReference type="PROSITE" id="PS50126"/>
    </source>
</evidence>
<dbReference type="Gene3D" id="1.10.10.650">
    <property type="entry name" value="RuvA domain 2-like"/>
    <property type="match status" value="1"/>
</dbReference>
<dbReference type="InterPro" id="IPR042066">
    <property type="entry name" value="Spt6_death-like"/>
</dbReference>
<dbReference type="InterPro" id="IPR037027">
    <property type="entry name" value="YqgF/RNaseH-like_dom_sf"/>
</dbReference>
<dbReference type="InterPro" id="IPR013087">
    <property type="entry name" value="Znf_C2H2_type"/>
</dbReference>
<feature type="compositionally biased region" description="Low complexity" evidence="6">
    <location>
        <begin position="1807"/>
        <end position="1825"/>
    </location>
</feature>
<dbReference type="InterPro" id="IPR035019">
    <property type="entry name" value="Spt6_SH2_N"/>
</dbReference>
<dbReference type="InterPro" id="IPR003029">
    <property type="entry name" value="S1_domain"/>
</dbReference>
<dbReference type="Pfam" id="PF12874">
    <property type="entry name" value="zf-met"/>
    <property type="match status" value="1"/>
</dbReference>
<dbReference type="InterPro" id="IPR028231">
    <property type="entry name" value="Spt6_YqgF"/>
</dbReference>
<evidence type="ECO:0000256" key="3">
    <source>
        <dbReference type="ARBA" id="ARBA00023163"/>
    </source>
</evidence>
<evidence type="ECO:0000256" key="4">
    <source>
        <dbReference type="ARBA" id="ARBA00023242"/>
    </source>
</evidence>
<dbReference type="FunFam" id="1.10.150.850:FF:000001">
    <property type="entry name" value="Transcription elongation factor spt6"/>
    <property type="match status" value="1"/>
</dbReference>
<dbReference type="GO" id="GO:0003676">
    <property type="term" value="F:nucleic acid binding"/>
    <property type="evidence" value="ECO:0007669"/>
    <property type="project" value="InterPro"/>
</dbReference>
<organism evidence="8 9">
    <name type="scientific">Eragrostis curvula</name>
    <name type="common">weeping love grass</name>
    <dbReference type="NCBI Taxonomy" id="38414"/>
    <lineage>
        <taxon>Eukaryota</taxon>
        <taxon>Viridiplantae</taxon>
        <taxon>Streptophyta</taxon>
        <taxon>Embryophyta</taxon>
        <taxon>Tracheophyta</taxon>
        <taxon>Spermatophyta</taxon>
        <taxon>Magnoliopsida</taxon>
        <taxon>Liliopsida</taxon>
        <taxon>Poales</taxon>
        <taxon>Poaceae</taxon>
        <taxon>PACMAD clade</taxon>
        <taxon>Chloridoideae</taxon>
        <taxon>Eragrostideae</taxon>
        <taxon>Eragrostidinae</taxon>
        <taxon>Eragrostis</taxon>
    </lineage>
</organism>
<feature type="region of interest" description="Disordered" evidence="6">
    <location>
        <begin position="1466"/>
        <end position="1492"/>
    </location>
</feature>
<feature type="compositionally biased region" description="Acidic residues" evidence="6">
    <location>
        <begin position="8"/>
        <end position="21"/>
    </location>
</feature>
<feature type="compositionally biased region" description="Basic residues" evidence="6">
    <location>
        <begin position="115"/>
        <end position="124"/>
    </location>
</feature>
<keyword evidence="3" id="KW-0804">Transcription</keyword>
<feature type="compositionally biased region" description="Acidic residues" evidence="6">
    <location>
        <begin position="33"/>
        <end position="75"/>
    </location>
</feature>
<dbReference type="InterPro" id="IPR035018">
    <property type="entry name" value="Spt6_SH2_C"/>
</dbReference>
<dbReference type="FunFam" id="3.30.420.140:FF:000006">
    <property type="entry name" value="Transcription elongation factor spt6"/>
    <property type="match status" value="1"/>
</dbReference>
<dbReference type="Pfam" id="PF14639">
    <property type="entry name" value="YqgF"/>
    <property type="match status" value="1"/>
</dbReference>
<dbReference type="InterPro" id="IPR036860">
    <property type="entry name" value="SH2_dom_sf"/>
</dbReference>
<evidence type="ECO:0000313" key="8">
    <source>
        <dbReference type="EMBL" id="TVU20016.1"/>
    </source>
</evidence>
<evidence type="ECO:0000256" key="6">
    <source>
        <dbReference type="SAM" id="MobiDB-lite"/>
    </source>
</evidence>
<feature type="coiled-coil region" evidence="5">
    <location>
        <begin position="2001"/>
        <end position="2046"/>
    </location>
</feature>
<dbReference type="OrthoDB" id="995477at2759"/>
<dbReference type="Gene3D" id="3.30.505.10">
    <property type="entry name" value="SH2 domain"/>
    <property type="match status" value="2"/>
</dbReference>
<keyword evidence="9" id="KW-1185">Reference proteome</keyword>
<dbReference type="InterPro" id="IPR017072">
    <property type="entry name" value="TF_Spt6"/>
</dbReference>
<feature type="compositionally biased region" description="Basic and acidic residues" evidence="6">
    <location>
        <begin position="22"/>
        <end position="32"/>
    </location>
</feature>
<dbReference type="SUPFAM" id="SSF158832">
    <property type="entry name" value="Tex N-terminal region-like"/>
    <property type="match status" value="1"/>
</dbReference>
<dbReference type="InterPro" id="IPR023323">
    <property type="entry name" value="Tex-like_dom_sf"/>
</dbReference>
<reference evidence="8 9" key="1">
    <citation type="journal article" date="2019" name="Sci. Rep.">
        <title>A high-quality genome of Eragrostis curvula grass provides insights into Poaceae evolution and supports new strategies to enhance forage quality.</title>
        <authorList>
            <person name="Carballo J."/>
            <person name="Santos B.A.C.M."/>
            <person name="Zappacosta D."/>
            <person name="Garbus I."/>
            <person name="Selva J.P."/>
            <person name="Gallo C.A."/>
            <person name="Diaz A."/>
            <person name="Albertini E."/>
            <person name="Caccamo M."/>
            <person name="Echenique V."/>
        </authorList>
    </citation>
    <scope>NUCLEOTIDE SEQUENCE [LARGE SCALE GENOMIC DNA]</scope>
    <source>
        <strain evidence="9">cv. Victoria</strain>
        <tissue evidence="8">Leaf</tissue>
    </source>
</reference>
<dbReference type="InterPro" id="IPR023319">
    <property type="entry name" value="Tex-like_HTH_dom_sf"/>
</dbReference>
<feature type="compositionally biased region" description="Basic and acidic residues" evidence="6">
    <location>
        <begin position="1476"/>
        <end position="1488"/>
    </location>
</feature>
<feature type="compositionally biased region" description="Low complexity" evidence="6">
    <location>
        <begin position="1728"/>
        <end position="1737"/>
    </location>
</feature>
<comment type="caution">
    <text evidence="8">The sequence shown here is derived from an EMBL/GenBank/DDBJ whole genome shotgun (WGS) entry which is preliminary data.</text>
</comment>
<evidence type="ECO:0000256" key="5">
    <source>
        <dbReference type="SAM" id="Coils"/>
    </source>
</evidence>
<dbReference type="SUPFAM" id="SSF53098">
    <property type="entry name" value="Ribonuclease H-like"/>
    <property type="match status" value="1"/>
</dbReference>
<dbReference type="InterPro" id="IPR006641">
    <property type="entry name" value="YqgF/RNaseH-like_dom"/>
</dbReference>
<feature type="compositionally biased region" description="Low complexity" evidence="6">
    <location>
        <begin position="1704"/>
        <end position="1720"/>
    </location>
</feature>
<dbReference type="InterPro" id="IPR032706">
    <property type="entry name" value="Spt6_HHH"/>
</dbReference>
<dbReference type="InterPro" id="IPR010994">
    <property type="entry name" value="RuvA_2-like"/>
</dbReference>
<dbReference type="SUPFAM" id="SSF47781">
    <property type="entry name" value="RuvA domain 2-like"/>
    <property type="match status" value="2"/>
</dbReference>
<gene>
    <name evidence="8" type="ORF">EJB05_36202</name>
</gene>
<dbReference type="PROSITE" id="PS50126">
    <property type="entry name" value="S1"/>
    <property type="match status" value="1"/>
</dbReference>
<dbReference type="GO" id="GO:0008023">
    <property type="term" value="C:transcription elongation factor complex"/>
    <property type="evidence" value="ECO:0007669"/>
    <property type="project" value="TreeGrafter"/>
</dbReference>
<dbReference type="PANTHER" id="PTHR10145">
    <property type="entry name" value="TRANSCRIPTION ELONGATION FACTOR SPT6"/>
    <property type="match status" value="1"/>
</dbReference>
<keyword evidence="5" id="KW-0175">Coiled coil</keyword>
<feature type="compositionally biased region" description="Polar residues" evidence="6">
    <location>
        <begin position="1838"/>
        <end position="1848"/>
    </location>
</feature>
<dbReference type="Gene3D" id="1.10.10.2740">
    <property type="entry name" value="Spt6, Death-like domain"/>
    <property type="match status" value="1"/>
</dbReference>
<dbReference type="CDD" id="cd09918">
    <property type="entry name" value="SH2_Nterm_SPT6_like"/>
    <property type="match status" value="1"/>
</dbReference>
<feature type="region of interest" description="Disordered" evidence="6">
    <location>
        <begin position="108"/>
        <end position="184"/>
    </location>
</feature>
<name>A0A5J9U8W3_9POAL</name>
<feature type="region of interest" description="Disordered" evidence="6">
    <location>
        <begin position="2063"/>
        <end position="2106"/>
    </location>
</feature>
<evidence type="ECO:0000313" key="9">
    <source>
        <dbReference type="Proteomes" id="UP000324897"/>
    </source>
</evidence>
<protein>
    <recommendedName>
        <fullName evidence="7">S1 motif domain-containing protein</fullName>
    </recommendedName>
</protein>
<dbReference type="FunFam" id="1.10.10.650:FF:000003">
    <property type="entry name" value="Transcription elongation factor spt6"/>
    <property type="match status" value="1"/>
</dbReference>
<dbReference type="Gramene" id="TVU20016">
    <property type="protein sequence ID" value="TVU20016"/>
    <property type="gene ID" value="EJB05_36202"/>
</dbReference>
<dbReference type="Pfam" id="PF14635">
    <property type="entry name" value="HHH_7"/>
    <property type="match status" value="1"/>
</dbReference>
<dbReference type="Pfam" id="PF14633">
    <property type="entry name" value="SH2_2"/>
    <property type="match status" value="1"/>
</dbReference>
<feature type="region of interest" description="Disordered" evidence="6">
    <location>
        <begin position="1634"/>
        <end position="1682"/>
    </location>
</feature>
<dbReference type="Gene3D" id="1.10.150.850">
    <property type="entry name" value="Spt6, helix-hairpin-helix domain"/>
    <property type="match status" value="1"/>
</dbReference>
<dbReference type="Gene3D" id="3.30.420.140">
    <property type="entry name" value="YqgF/RNase H-like domain"/>
    <property type="match status" value="1"/>
</dbReference>
<evidence type="ECO:0000256" key="1">
    <source>
        <dbReference type="ARBA" id="ARBA00004123"/>
    </source>
</evidence>
<dbReference type="GO" id="GO:0042393">
    <property type="term" value="F:histone binding"/>
    <property type="evidence" value="ECO:0007669"/>
    <property type="project" value="TreeGrafter"/>
</dbReference>
<accession>A0A5J9U8W3</accession>
<dbReference type="InterPro" id="IPR012337">
    <property type="entry name" value="RNaseH-like_sf"/>
</dbReference>
<dbReference type="Gene3D" id="2.40.50.140">
    <property type="entry name" value="Nucleic acid-binding proteins"/>
    <property type="match status" value="1"/>
</dbReference>
<dbReference type="PANTHER" id="PTHR10145:SF6">
    <property type="entry name" value="TRANSCRIPTION ELONGATION FACTOR SPT6"/>
    <property type="match status" value="1"/>
</dbReference>
<dbReference type="CDD" id="cd09928">
    <property type="entry name" value="SH2_Cterm_SPT6_like"/>
    <property type="match status" value="1"/>
</dbReference>
<feature type="compositionally biased region" description="Basic and acidic residues" evidence="6">
    <location>
        <begin position="125"/>
        <end position="137"/>
    </location>
</feature>